<dbReference type="GO" id="GO:0008610">
    <property type="term" value="P:lipid biosynthetic process"/>
    <property type="evidence" value="ECO:0007669"/>
    <property type="project" value="UniProtKB-ARBA"/>
</dbReference>
<dbReference type="Proteomes" id="UP000033699">
    <property type="component" value="Unassembled WGS sequence"/>
</dbReference>
<dbReference type="Pfam" id="PF00668">
    <property type="entry name" value="Condensation"/>
    <property type="match status" value="1"/>
</dbReference>
<accession>A0A0F2T3A5</accession>
<dbReference type="Gene3D" id="3.30.559.30">
    <property type="entry name" value="Nonribosomal peptide synthetase, condensation domain"/>
    <property type="match status" value="1"/>
</dbReference>
<feature type="non-terminal residue" evidence="2">
    <location>
        <position position="179"/>
    </location>
</feature>
<dbReference type="InterPro" id="IPR023213">
    <property type="entry name" value="CAT-like_dom_sf"/>
</dbReference>
<organism evidence="2 3">
    <name type="scientific">Streptomyces rubellomurinus (strain ATCC 31215)</name>
    <dbReference type="NCBI Taxonomy" id="359131"/>
    <lineage>
        <taxon>Bacteria</taxon>
        <taxon>Bacillati</taxon>
        <taxon>Actinomycetota</taxon>
        <taxon>Actinomycetes</taxon>
        <taxon>Kitasatosporales</taxon>
        <taxon>Streptomycetaceae</taxon>
        <taxon>Streptomyces</taxon>
    </lineage>
</organism>
<dbReference type="EMBL" id="JZKH01000309">
    <property type="protein sequence ID" value="KJS57719.1"/>
    <property type="molecule type" value="Genomic_DNA"/>
</dbReference>
<dbReference type="GO" id="GO:0005829">
    <property type="term" value="C:cytosol"/>
    <property type="evidence" value="ECO:0007669"/>
    <property type="project" value="TreeGrafter"/>
</dbReference>
<dbReference type="AlphaFoldDB" id="A0A0F2T3A5"/>
<comment type="caution">
    <text evidence="2">The sequence shown here is derived from an EMBL/GenBank/DDBJ whole genome shotgun (WGS) entry which is preliminary data.</text>
</comment>
<dbReference type="GO" id="GO:0044550">
    <property type="term" value="P:secondary metabolite biosynthetic process"/>
    <property type="evidence" value="ECO:0007669"/>
    <property type="project" value="TreeGrafter"/>
</dbReference>
<protein>
    <recommendedName>
        <fullName evidence="1">Condensation domain-containing protein</fullName>
    </recommendedName>
</protein>
<evidence type="ECO:0000259" key="1">
    <source>
        <dbReference type="Pfam" id="PF00668"/>
    </source>
</evidence>
<feature type="domain" description="Condensation" evidence="1">
    <location>
        <begin position="23"/>
        <end position="179"/>
    </location>
</feature>
<dbReference type="GO" id="GO:0003824">
    <property type="term" value="F:catalytic activity"/>
    <property type="evidence" value="ECO:0007669"/>
    <property type="project" value="InterPro"/>
</dbReference>
<dbReference type="Gene3D" id="3.30.559.10">
    <property type="entry name" value="Chloramphenicol acetyltransferase-like domain"/>
    <property type="match status" value="1"/>
</dbReference>
<dbReference type="PATRIC" id="fig|359131.3.peg.4020"/>
<feature type="non-terminal residue" evidence="2">
    <location>
        <position position="1"/>
    </location>
</feature>
<evidence type="ECO:0000313" key="2">
    <source>
        <dbReference type="EMBL" id="KJS57719.1"/>
    </source>
</evidence>
<reference evidence="2 3" key="1">
    <citation type="submission" date="2015-02" db="EMBL/GenBank/DDBJ databases">
        <authorList>
            <person name="Ju K.-S."/>
            <person name="Doroghazi J.R."/>
            <person name="Metcalf W."/>
        </authorList>
    </citation>
    <scope>NUCLEOTIDE SEQUENCE [LARGE SCALE GENOMIC DNA]</scope>
    <source>
        <strain evidence="2 3">ATCC 31215</strain>
    </source>
</reference>
<dbReference type="OrthoDB" id="2472181at2"/>
<dbReference type="InterPro" id="IPR001242">
    <property type="entry name" value="Condensation_dom"/>
</dbReference>
<evidence type="ECO:0000313" key="3">
    <source>
        <dbReference type="Proteomes" id="UP000033699"/>
    </source>
</evidence>
<dbReference type="SUPFAM" id="SSF52777">
    <property type="entry name" value="CoA-dependent acyltransferases"/>
    <property type="match status" value="2"/>
</dbReference>
<proteinExistence type="predicted"/>
<dbReference type="GO" id="GO:0031177">
    <property type="term" value="F:phosphopantetheine binding"/>
    <property type="evidence" value="ECO:0007669"/>
    <property type="project" value="TreeGrafter"/>
</dbReference>
<name>A0A0F2T3A5_STRR3</name>
<dbReference type="PANTHER" id="PTHR45527:SF1">
    <property type="entry name" value="FATTY ACID SYNTHASE"/>
    <property type="match status" value="1"/>
</dbReference>
<sequence>YQRVLEGVAPELAVREVTAGEVEGALSAAAAVGFALESEIPLRAELFVLGEEDHALLLTIHHIAGDGWSLAPLSADLATAYAARVRGEAPQWKPLAVQYADYALWQQGLLGEEGDPDSVISRQLAFWKAELADAPEELNIPTDRQRPAAASYRGASLRFTVPPEVHDGLLALARESRAT</sequence>
<dbReference type="GO" id="GO:0043041">
    <property type="term" value="P:amino acid activation for nonribosomal peptide biosynthetic process"/>
    <property type="evidence" value="ECO:0007669"/>
    <property type="project" value="TreeGrafter"/>
</dbReference>
<gene>
    <name evidence="2" type="ORF">VM95_37965</name>
</gene>
<dbReference type="PANTHER" id="PTHR45527">
    <property type="entry name" value="NONRIBOSOMAL PEPTIDE SYNTHETASE"/>
    <property type="match status" value="1"/>
</dbReference>
<keyword evidence="3" id="KW-1185">Reference proteome</keyword>